<gene>
    <name evidence="3" type="ORF">HNQ59_003643</name>
</gene>
<name>A0A840MMF1_9PROT</name>
<accession>A0A840MMF1</accession>
<feature type="compositionally biased region" description="Low complexity" evidence="1">
    <location>
        <begin position="175"/>
        <end position="201"/>
    </location>
</feature>
<dbReference type="Gene3D" id="2.80.10.50">
    <property type="match status" value="1"/>
</dbReference>
<keyword evidence="4" id="KW-1185">Reference proteome</keyword>
<proteinExistence type="predicted"/>
<protein>
    <recommendedName>
        <fullName evidence="2">Ricin B lectin domain-containing protein</fullName>
    </recommendedName>
</protein>
<dbReference type="Proteomes" id="UP000575898">
    <property type="component" value="Unassembled WGS sequence"/>
</dbReference>
<feature type="compositionally biased region" description="Polar residues" evidence="1">
    <location>
        <begin position="240"/>
        <end position="250"/>
    </location>
</feature>
<evidence type="ECO:0000259" key="2">
    <source>
        <dbReference type="Pfam" id="PF00652"/>
    </source>
</evidence>
<dbReference type="EMBL" id="JACHHY010000031">
    <property type="protein sequence ID" value="MBB5020324.1"/>
    <property type="molecule type" value="Genomic_DNA"/>
</dbReference>
<feature type="region of interest" description="Disordered" evidence="1">
    <location>
        <begin position="104"/>
        <end position="201"/>
    </location>
</feature>
<dbReference type="RefSeq" id="WP_184041725.1">
    <property type="nucleotide sequence ID" value="NZ_JACHHY010000031.1"/>
</dbReference>
<comment type="caution">
    <text evidence="3">The sequence shown here is derived from an EMBL/GenBank/DDBJ whole genome shotgun (WGS) entry which is preliminary data.</text>
</comment>
<feature type="region of interest" description="Disordered" evidence="1">
    <location>
        <begin position="235"/>
        <end position="255"/>
    </location>
</feature>
<evidence type="ECO:0000313" key="3">
    <source>
        <dbReference type="EMBL" id="MBB5020324.1"/>
    </source>
</evidence>
<dbReference type="Pfam" id="PF00652">
    <property type="entry name" value="Ricin_B_lectin"/>
    <property type="match status" value="1"/>
</dbReference>
<sequence length="376" mass="39529">MKPQPPLHQDALPDEPFIRQAYQALPQAEPSTALDAAILQAAQASIDAPSPATVVPLPTKRRWYAIPLATAATVVLGLGMLLEMQSAKKEEAVIHETVAMAPAADAMSRAERSQSTGAMPTPTPLAGDAMKPSSSPTPAVIDNPMAAEQVSPPPAKLTTAQAQPPKPRQESLTEAAPSAADATDPTGAAPSQPAAAKPQANIAEQAPAAPMALAKQVPAEPLADADSYSRIETPARAAVSSPTHARSAATSPAPMQWQSVSDKRCLAVINGQVSLAPCQATPEQLWQPLPGGQLQNVATQHCLASIMRSATPDRVSLVSCTDTAELRWRITDGHIQEDKRNPFALGVHEKGGVRLSPIEKDSDSQRWLRLPSPISR</sequence>
<dbReference type="AlphaFoldDB" id="A0A840MMF1"/>
<dbReference type="InterPro" id="IPR035992">
    <property type="entry name" value="Ricin_B-like_lectins"/>
</dbReference>
<reference evidence="3 4" key="1">
    <citation type="submission" date="2020-08" db="EMBL/GenBank/DDBJ databases">
        <title>Genomic Encyclopedia of Type Strains, Phase IV (KMG-IV): sequencing the most valuable type-strain genomes for metagenomic binning, comparative biology and taxonomic classification.</title>
        <authorList>
            <person name="Goeker M."/>
        </authorList>
    </citation>
    <scope>NUCLEOTIDE SEQUENCE [LARGE SCALE GENOMIC DNA]</scope>
    <source>
        <strain evidence="3 4">DSM 27165</strain>
    </source>
</reference>
<evidence type="ECO:0000256" key="1">
    <source>
        <dbReference type="SAM" id="MobiDB-lite"/>
    </source>
</evidence>
<organism evidence="3 4">
    <name type="scientific">Chitinivorax tropicus</name>
    <dbReference type="NCBI Taxonomy" id="714531"/>
    <lineage>
        <taxon>Bacteria</taxon>
        <taxon>Pseudomonadati</taxon>
        <taxon>Pseudomonadota</taxon>
        <taxon>Betaproteobacteria</taxon>
        <taxon>Chitinivorax</taxon>
    </lineage>
</organism>
<dbReference type="InterPro" id="IPR000772">
    <property type="entry name" value="Ricin_B_lectin"/>
</dbReference>
<dbReference type="PROSITE" id="PS50231">
    <property type="entry name" value="RICIN_B_LECTIN"/>
    <property type="match status" value="1"/>
</dbReference>
<dbReference type="SUPFAM" id="SSF50370">
    <property type="entry name" value="Ricin B-like lectins"/>
    <property type="match status" value="1"/>
</dbReference>
<evidence type="ECO:0000313" key="4">
    <source>
        <dbReference type="Proteomes" id="UP000575898"/>
    </source>
</evidence>
<feature type="domain" description="Ricin B lectin" evidence="2">
    <location>
        <begin position="258"/>
        <end position="367"/>
    </location>
</feature>